<accession>A0AAW0BVW8</accession>
<reference evidence="2 3" key="1">
    <citation type="journal article" date="2024" name="J Genomics">
        <title>Draft genome sequencing and assembly of Favolaschia claudopus CIRM-BRFM 2984 isolated from oak limbs.</title>
        <authorList>
            <person name="Navarro D."/>
            <person name="Drula E."/>
            <person name="Chaduli D."/>
            <person name="Cazenave R."/>
            <person name="Ahrendt S."/>
            <person name="Wang J."/>
            <person name="Lipzen A."/>
            <person name="Daum C."/>
            <person name="Barry K."/>
            <person name="Grigoriev I.V."/>
            <person name="Favel A."/>
            <person name="Rosso M.N."/>
            <person name="Martin F."/>
        </authorList>
    </citation>
    <scope>NUCLEOTIDE SEQUENCE [LARGE SCALE GENOMIC DNA]</scope>
    <source>
        <strain evidence="2 3">CIRM-BRFM 2984</strain>
    </source>
</reference>
<name>A0AAW0BVW8_9AGAR</name>
<organism evidence="2 3">
    <name type="scientific">Favolaschia claudopus</name>
    <dbReference type="NCBI Taxonomy" id="2862362"/>
    <lineage>
        <taxon>Eukaryota</taxon>
        <taxon>Fungi</taxon>
        <taxon>Dikarya</taxon>
        <taxon>Basidiomycota</taxon>
        <taxon>Agaricomycotina</taxon>
        <taxon>Agaricomycetes</taxon>
        <taxon>Agaricomycetidae</taxon>
        <taxon>Agaricales</taxon>
        <taxon>Marasmiineae</taxon>
        <taxon>Mycenaceae</taxon>
        <taxon>Favolaschia</taxon>
    </lineage>
</organism>
<dbReference type="EMBL" id="JAWWNJ010000025">
    <property type="protein sequence ID" value="KAK7030803.1"/>
    <property type="molecule type" value="Genomic_DNA"/>
</dbReference>
<evidence type="ECO:0000256" key="1">
    <source>
        <dbReference type="SAM" id="MobiDB-lite"/>
    </source>
</evidence>
<feature type="region of interest" description="Disordered" evidence="1">
    <location>
        <begin position="380"/>
        <end position="401"/>
    </location>
</feature>
<proteinExistence type="predicted"/>
<protein>
    <submittedName>
        <fullName evidence="2">Uncharacterized protein</fullName>
    </submittedName>
</protein>
<evidence type="ECO:0000313" key="2">
    <source>
        <dbReference type="EMBL" id="KAK7030803.1"/>
    </source>
</evidence>
<evidence type="ECO:0000313" key="3">
    <source>
        <dbReference type="Proteomes" id="UP001362999"/>
    </source>
</evidence>
<dbReference type="Proteomes" id="UP001362999">
    <property type="component" value="Unassembled WGS sequence"/>
</dbReference>
<gene>
    <name evidence="2" type="ORF">R3P38DRAFT_3188503</name>
</gene>
<comment type="caution">
    <text evidence="2">The sequence shown here is derived from an EMBL/GenBank/DDBJ whole genome shotgun (WGS) entry which is preliminary data.</text>
</comment>
<feature type="compositionally biased region" description="Polar residues" evidence="1">
    <location>
        <begin position="392"/>
        <end position="401"/>
    </location>
</feature>
<sequence>MSTSIDYKQVEQETRSRLELTRRTYDDVRTEFGTWKRAHARDKLGFLRPPADSPDAPRKFPIPSKKFQIPPHCLTPAPSPVLETHSETGSCIQILNYHSDGTVTNSTDSIQVYNVVEPLEPHPEYRYCSPSSRNVNARMLDERLAAFHPFPEDPNFPAKKYLGLFGGFQWIDDQVDPDEEVIQFEVVRRLHIDHGLSPQDIDCILQLYGEQEDMSCLPLRDSHESGLLWAVSQRDLPEVIWHYGLPFSSNKQLPPHFVPKFLNPKDDFGMLNQADNCGVHVSHEWQQQTPPFHPKQPLLASTQLLAKAHEPCDNKCFLLLSEEALNNHIFDAVPVSQHTVLNSILKVEPDIQPCDLAVICEMTCSNAFLLRKQVLGDDVKPPSANVRKRNEISPQDPGSTHVQRTVPVIRRKNHVNETVGATVIVGGDFQDAIQAVAGTNLPAIQNASAGKQPVNATRKSAPHAMHVIINARTQVYSEEHLMFVL</sequence>
<keyword evidence="3" id="KW-1185">Reference proteome</keyword>
<dbReference type="AlphaFoldDB" id="A0AAW0BVW8"/>